<dbReference type="SUPFAM" id="SSF57667">
    <property type="entry name" value="beta-beta-alpha zinc fingers"/>
    <property type="match status" value="1"/>
</dbReference>
<proteinExistence type="predicted"/>
<dbReference type="Pfam" id="PF00096">
    <property type="entry name" value="zf-C2H2"/>
    <property type="match status" value="1"/>
</dbReference>
<feature type="region of interest" description="Disordered" evidence="9">
    <location>
        <begin position="1"/>
        <end position="45"/>
    </location>
</feature>
<gene>
    <name evidence="11" type="ORF">N7532_005104</name>
</gene>
<evidence type="ECO:0000259" key="10">
    <source>
        <dbReference type="PROSITE" id="PS50157"/>
    </source>
</evidence>
<evidence type="ECO:0000256" key="4">
    <source>
        <dbReference type="ARBA" id="ARBA00022771"/>
    </source>
</evidence>
<dbReference type="Gene3D" id="3.30.160.60">
    <property type="entry name" value="Classic Zinc Finger"/>
    <property type="match status" value="1"/>
</dbReference>
<evidence type="ECO:0000256" key="7">
    <source>
        <dbReference type="PROSITE-ProRule" id="PRU00042"/>
    </source>
</evidence>
<keyword evidence="4 7" id="KW-0863">Zinc-finger</keyword>
<comment type="caution">
    <text evidence="11">The sequence shown here is derived from an EMBL/GenBank/DDBJ whole genome shotgun (WGS) entry which is preliminary data.</text>
</comment>
<dbReference type="GO" id="GO:0000978">
    <property type="term" value="F:RNA polymerase II cis-regulatory region sequence-specific DNA binding"/>
    <property type="evidence" value="ECO:0007669"/>
    <property type="project" value="TreeGrafter"/>
</dbReference>
<dbReference type="GO" id="GO:0008270">
    <property type="term" value="F:zinc ion binding"/>
    <property type="evidence" value="ECO:0007669"/>
    <property type="project" value="UniProtKB-KW"/>
</dbReference>
<dbReference type="AlphaFoldDB" id="A0A9W9FD97"/>
<evidence type="ECO:0000256" key="8">
    <source>
        <dbReference type="SAM" id="Coils"/>
    </source>
</evidence>
<dbReference type="SMART" id="SM00355">
    <property type="entry name" value="ZnF_C2H2"/>
    <property type="match status" value="2"/>
</dbReference>
<dbReference type="InterPro" id="IPR013087">
    <property type="entry name" value="Znf_C2H2_type"/>
</dbReference>
<keyword evidence="8" id="KW-0175">Coiled coil</keyword>
<dbReference type="PROSITE" id="PS50157">
    <property type="entry name" value="ZINC_FINGER_C2H2_2"/>
    <property type="match status" value="1"/>
</dbReference>
<evidence type="ECO:0000256" key="1">
    <source>
        <dbReference type="ARBA" id="ARBA00004123"/>
    </source>
</evidence>
<feature type="domain" description="C2H2-type" evidence="10">
    <location>
        <begin position="132"/>
        <end position="160"/>
    </location>
</feature>
<dbReference type="GO" id="GO:0005634">
    <property type="term" value="C:nucleus"/>
    <property type="evidence" value="ECO:0007669"/>
    <property type="project" value="UniProtKB-SubCell"/>
</dbReference>
<keyword evidence="2" id="KW-0479">Metal-binding</keyword>
<feature type="region of interest" description="Disordered" evidence="9">
    <location>
        <begin position="230"/>
        <end position="268"/>
    </location>
</feature>
<dbReference type="GO" id="GO:0000981">
    <property type="term" value="F:DNA-binding transcription factor activity, RNA polymerase II-specific"/>
    <property type="evidence" value="ECO:0007669"/>
    <property type="project" value="TreeGrafter"/>
</dbReference>
<keyword evidence="5" id="KW-0862">Zinc</keyword>
<protein>
    <recommendedName>
        <fullName evidence="10">C2H2-type domain-containing protein</fullName>
    </recommendedName>
</protein>
<accession>A0A9W9FD97</accession>
<keyword evidence="3" id="KW-0677">Repeat</keyword>
<keyword evidence="6" id="KW-0539">Nucleus</keyword>
<dbReference type="PANTHER" id="PTHR24388">
    <property type="entry name" value="ZINC FINGER PROTEIN"/>
    <property type="match status" value="1"/>
</dbReference>
<feature type="compositionally biased region" description="Basic and acidic residues" evidence="9">
    <location>
        <begin position="28"/>
        <end position="44"/>
    </location>
</feature>
<comment type="subcellular location">
    <subcellularLocation>
        <location evidence="1">Nucleus</location>
    </subcellularLocation>
</comment>
<evidence type="ECO:0000313" key="12">
    <source>
        <dbReference type="Proteomes" id="UP001149074"/>
    </source>
</evidence>
<evidence type="ECO:0000256" key="9">
    <source>
        <dbReference type="SAM" id="MobiDB-lite"/>
    </source>
</evidence>
<name>A0A9W9FD97_9EURO</name>
<evidence type="ECO:0000313" key="11">
    <source>
        <dbReference type="EMBL" id="KAJ5098103.1"/>
    </source>
</evidence>
<dbReference type="InterPro" id="IPR050527">
    <property type="entry name" value="Snail/Krueppel_Znf"/>
</dbReference>
<dbReference type="EMBL" id="JAPQKI010000005">
    <property type="protein sequence ID" value="KAJ5098103.1"/>
    <property type="molecule type" value="Genomic_DNA"/>
</dbReference>
<reference evidence="11" key="1">
    <citation type="submission" date="2022-11" db="EMBL/GenBank/DDBJ databases">
        <authorList>
            <person name="Petersen C."/>
        </authorList>
    </citation>
    <scope>NUCLEOTIDE SEQUENCE</scope>
    <source>
        <strain evidence="11">IBT 30761</strain>
    </source>
</reference>
<dbReference type="InterPro" id="IPR036236">
    <property type="entry name" value="Znf_C2H2_sf"/>
</dbReference>
<keyword evidence="12" id="KW-1185">Reference proteome</keyword>
<feature type="coiled-coil region" evidence="8">
    <location>
        <begin position="193"/>
        <end position="227"/>
    </location>
</feature>
<dbReference type="GeneID" id="81356577"/>
<dbReference type="Proteomes" id="UP001149074">
    <property type="component" value="Unassembled WGS sequence"/>
</dbReference>
<dbReference type="PANTHER" id="PTHR24388:SF54">
    <property type="entry name" value="PROTEIN ESCARGOT"/>
    <property type="match status" value="1"/>
</dbReference>
<dbReference type="PROSITE" id="PS00028">
    <property type="entry name" value="ZINC_FINGER_C2H2_1"/>
    <property type="match status" value="1"/>
</dbReference>
<evidence type="ECO:0000256" key="2">
    <source>
        <dbReference type="ARBA" id="ARBA00022723"/>
    </source>
</evidence>
<dbReference type="OrthoDB" id="8922241at2759"/>
<sequence>MDTGAPGKAPDRDEASNAGEASGNGEAPARDEVGSHFPLHDRAKAAAARESLRARGLLEENDNDTVEGPNPVGPPSVRCLRNCGLLFHTRMDMLRHAVLADRHSYCPGCEELFENDHDLLAHEMKDAKIEHWRCPLCGEYCIRQSALRNHVRSSHPPVRYGKPKCPGCGKLFEFGSQHMTHMRTNECGSGIVAEVMEQMRRMYERRMQEHEAHIAKLLNDLKIQEVTIAASSPSTGSAPADTPERGKNHSDSDTDIDLDDLINQNRQT</sequence>
<organism evidence="11 12">
    <name type="scientific">Penicillium argentinense</name>
    <dbReference type="NCBI Taxonomy" id="1131581"/>
    <lineage>
        <taxon>Eukaryota</taxon>
        <taxon>Fungi</taxon>
        <taxon>Dikarya</taxon>
        <taxon>Ascomycota</taxon>
        <taxon>Pezizomycotina</taxon>
        <taxon>Eurotiomycetes</taxon>
        <taxon>Eurotiomycetidae</taxon>
        <taxon>Eurotiales</taxon>
        <taxon>Aspergillaceae</taxon>
        <taxon>Penicillium</taxon>
    </lineage>
</organism>
<evidence type="ECO:0000256" key="5">
    <source>
        <dbReference type="ARBA" id="ARBA00022833"/>
    </source>
</evidence>
<evidence type="ECO:0000256" key="3">
    <source>
        <dbReference type="ARBA" id="ARBA00022737"/>
    </source>
</evidence>
<feature type="compositionally biased region" description="Basic and acidic residues" evidence="9">
    <location>
        <begin position="242"/>
        <end position="252"/>
    </location>
</feature>
<dbReference type="RefSeq" id="XP_056473757.1">
    <property type="nucleotide sequence ID" value="XM_056617598.1"/>
</dbReference>
<reference evidence="11" key="2">
    <citation type="journal article" date="2023" name="IMA Fungus">
        <title>Comparative genomic study of the Penicillium genus elucidates a diverse pangenome and 15 lateral gene transfer events.</title>
        <authorList>
            <person name="Petersen C."/>
            <person name="Sorensen T."/>
            <person name="Nielsen M.R."/>
            <person name="Sondergaard T.E."/>
            <person name="Sorensen J.L."/>
            <person name="Fitzpatrick D.A."/>
            <person name="Frisvad J.C."/>
            <person name="Nielsen K.L."/>
        </authorList>
    </citation>
    <scope>NUCLEOTIDE SEQUENCE</scope>
    <source>
        <strain evidence="11">IBT 30761</strain>
    </source>
</reference>
<evidence type="ECO:0000256" key="6">
    <source>
        <dbReference type="ARBA" id="ARBA00023242"/>
    </source>
</evidence>
<feature type="compositionally biased region" description="Low complexity" evidence="9">
    <location>
        <begin position="230"/>
        <end position="241"/>
    </location>
</feature>